<dbReference type="Gene3D" id="3.30.70.60">
    <property type="match status" value="1"/>
</dbReference>
<evidence type="ECO:0000313" key="3">
    <source>
        <dbReference type="EMBL" id="MBF4693844.1"/>
    </source>
</evidence>
<comment type="caution">
    <text evidence="3">The sequence shown here is derived from an EMBL/GenBank/DDBJ whole genome shotgun (WGS) entry which is preliminary data.</text>
</comment>
<dbReference type="EMBL" id="JADKNH010000007">
    <property type="protein sequence ID" value="MBF4693844.1"/>
    <property type="molecule type" value="Genomic_DNA"/>
</dbReference>
<dbReference type="Proteomes" id="UP000614200">
    <property type="component" value="Unassembled WGS sequence"/>
</dbReference>
<accession>A0ABR9ZW44</accession>
<keyword evidence="1" id="KW-0175">Coiled coil</keyword>
<name>A0ABR9ZW44_9FIRM</name>
<dbReference type="InterPro" id="IPR014717">
    <property type="entry name" value="Transl_elong_EF1B/ribsomal_bS6"/>
</dbReference>
<organism evidence="3 4">
    <name type="scientific">Fusibacter ferrireducens</name>
    <dbReference type="NCBI Taxonomy" id="2785058"/>
    <lineage>
        <taxon>Bacteria</taxon>
        <taxon>Bacillati</taxon>
        <taxon>Bacillota</taxon>
        <taxon>Clostridia</taxon>
        <taxon>Eubacteriales</taxon>
        <taxon>Eubacteriales Family XII. Incertae Sedis</taxon>
        <taxon>Fusibacter</taxon>
    </lineage>
</organism>
<keyword evidence="4" id="KW-1185">Reference proteome</keyword>
<feature type="coiled-coil region" evidence="1">
    <location>
        <begin position="28"/>
        <end position="79"/>
    </location>
</feature>
<gene>
    <name evidence="3" type="ORF">ISU02_12055</name>
</gene>
<evidence type="ECO:0000256" key="1">
    <source>
        <dbReference type="SAM" id="Coils"/>
    </source>
</evidence>
<dbReference type="RefSeq" id="WP_194702088.1">
    <property type="nucleotide sequence ID" value="NZ_JADKNH010000007.1"/>
</dbReference>
<keyword evidence="2" id="KW-0472">Membrane</keyword>
<evidence type="ECO:0000256" key="2">
    <source>
        <dbReference type="SAM" id="Phobius"/>
    </source>
</evidence>
<evidence type="ECO:0000313" key="4">
    <source>
        <dbReference type="Proteomes" id="UP000614200"/>
    </source>
</evidence>
<evidence type="ECO:0008006" key="5">
    <source>
        <dbReference type="Google" id="ProtNLM"/>
    </source>
</evidence>
<keyword evidence="2" id="KW-0812">Transmembrane</keyword>
<sequence>MKLNRREKKLLTILGIIILLFSYYYFSFRILEDNLRSARENELELEEKKQILIAKMSTNKRLDEDILNLNAEIMAESERYYNKIDQEEAMMILVNYAKRASLDLLSFKFIPENDGENFRQKIVANISFNANYNAIKTFMKGIENHPKFIKINTASFSGSEDGTIKGDLNLEFNEISQITPFVSYENSEVTLQDNYKAADVDPFLPFEGFIVSSQEPDETTQDEEVDPDYKPKTLLYGFEEGNTFFVGNEEKIFGAVGRSETRKENTYSAYLEFDFINARMFNEANVVFDAAPVMLQKQAENISMWVYAYEPSDHNIGLEILDSAGRDYRLQLSKGVEWTQWQEIEAALPKEITYPCVIQRIYVEGIGYEHKLKGRYLFDQLQVTYPIQ</sequence>
<protein>
    <recommendedName>
        <fullName evidence="5">Type IV pilus assembly protein PilO</fullName>
    </recommendedName>
</protein>
<keyword evidence="2" id="KW-1133">Transmembrane helix</keyword>
<reference evidence="3 4" key="1">
    <citation type="submission" date="2020-11" db="EMBL/GenBank/DDBJ databases">
        <title>Fusibacter basophilias sp. nov.</title>
        <authorList>
            <person name="Qiu D."/>
        </authorList>
    </citation>
    <scope>NUCLEOTIDE SEQUENCE [LARGE SCALE GENOMIC DNA]</scope>
    <source>
        <strain evidence="3 4">Q10-2</strain>
    </source>
</reference>
<proteinExistence type="predicted"/>
<feature type="transmembrane region" description="Helical" evidence="2">
    <location>
        <begin position="9"/>
        <end position="26"/>
    </location>
</feature>